<dbReference type="STRING" id="6216.A0A158QDC3"/>
<dbReference type="InterPro" id="IPR016024">
    <property type="entry name" value="ARM-type_fold"/>
</dbReference>
<dbReference type="PROSITE" id="PS50176">
    <property type="entry name" value="ARM_REPEAT"/>
    <property type="match status" value="5"/>
</dbReference>
<evidence type="ECO:0000313" key="7">
    <source>
        <dbReference type="WBParaSite" id="HDID_0000275501-mRNA-1"/>
    </source>
</evidence>
<evidence type="ECO:0000313" key="3">
    <source>
        <dbReference type="EMBL" id="VDL21791.1"/>
    </source>
</evidence>
<organism evidence="7">
    <name type="scientific">Hymenolepis diminuta</name>
    <name type="common">Rat tapeworm</name>
    <dbReference type="NCBI Taxonomy" id="6216"/>
    <lineage>
        <taxon>Eukaryota</taxon>
        <taxon>Metazoa</taxon>
        <taxon>Spiralia</taxon>
        <taxon>Lophotrochozoa</taxon>
        <taxon>Platyhelminthes</taxon>
        <taxon>Cestoda</taxon>
        <taxon>Eucestoda</taxon>
        <taxon>Cyclophyllidea</taxon>
        <taxon>Hymenolepididae</taxon>
        <taxon>Hymenolepis</taxon>
    </lineage>
</organism>
<evidence type="ECO:0000256" key="2">
    <source>
        <dbReference type="SAM" id="MobiDB-lite"/>
    </source>
</evidence>
<feature type="compositionally biased region" description="Polar residues" evidence="2">
    <location>
        <begin position="885"/>
        <end position="901"/>
    </location>
</feature>
<protein>
    <submittedName>
        <fullName evidence="7">Armadillo segment polarity protein</fullName>
    </submittedName>
</protein>
<dbReference type="PRINTS" id="PR01869">
    <property type="entry name" value="BCATNINFAMLY"/>
</dbReference>
<sequence>MANFDSTGKSINQPRGELSSCSYLSETYDLLEAPMQPLDKKQQTRLWQQNQYLADSGIQSALTTHTPSITSKANLDEIEPEESILSQASGPYVPAWSSSGPMSVYPSESCLLSPGTPSASSIIGMDPNSEISSMTCSRSDATMDPRGNKISDLDTDEAENAIPELVRLIKDEDDKYVIYQASTMVFHLSKSEAIDALIQSKEMISCILSALDPTGDPETVRLLAGTLYNMSQTQTGLKEIFLANCVPCLVGLLNSPVESILFYAITTLHNLLLHQEGAKAVVRQSGCLQKLTSLLQKNNIKFLTICTDCLQILAYSHQESKLQILAGGGPTELIRILNTYQYEKLLWTTARVLKVLSVCTSNKPVIIEAGGMEALAKHLNNTSSRLVLNCLWTLRNLSDAATKLNDLQPILTTVVQLLGSNDLNIVTCAAGILSNLTCNNSANKLIVYRRGGLRGLLHALGHSHAKEEILEPSMCALRHLTSRHDEEEKARSEFVTQLGGHIPVAHVLHAATAGICPELGLVCQPPHNPLTSWTLVKAVVGLLRNLSMNVDNHRPMLEAGIVAGLSVLLYATQYEIAKRKATVAQRNGNGNGPSASQTMVHNVRLEEIVEGICVAMHTLSREPGTRLHLSRFRAPTLNCPGFSSGGSCTPGLNIFVHLLCTSTNESVHRTALGVLVEVAQDRDTLDGIASVPGISNRLNELASSRNEAISTYSSTLILRLTSPSPPPSSNQGPQSNVDDSSMVVGGGKMVVDTLNTPPPPPLPMDISCGGRMSPVTATSACFSPQPMYHQHHGQSMVYGGPQQQQQQGPPLQRYAPPPPGSYHYSNNEPVGSGGNGGGSLMAMVGPPPNSSAYSGGNSGGCPMNVQQQMPPQQHPPHCYQQQPMNENAYQQCSWGNPSYPQEPQGRPVYANQMPPHHAPPAQQPQSQEGMYGPPGMGYIQPSGNMRGVQPAYHHRSSPAAAQGGYYGGGYMDTQQGPPPQGGPMTSPNPRGCYSTTAPSSMDTTNSTNGYASPGTASRMAMGDDYMTPVMETTMKPSVNPSTPNSTSSSGNQPDHRWFSSAQMCLP</sequence>
<evidence type="ECO:0000313" key="5">
    <source>
        <dbReference type="Proteomes" id="UP000274504"/>
    </source>
</evidence>
<reference evidence="3 5" key="2">
    <citation type="submission" date="2018-11" db="EMBL/GenBank/DDBJ databases">
        <authorList>
            <consortium name="Pathogen Informatics"/>
        </authorList>
    </citation>
    <scope>NUCLEOTIDE SEQUENCE [LARGE SCALE GENOMIC DNA]</scope>
</reference>
<dbReference type="EMBL" id="UYSG01000723">
    <property type="protein sequence ID" value="VDL21791.1"/>
    <property type="molecule type" value="Genomic_DNA"/>
</dbReference>
<dbReference type="Gene3D" id="1.25.10.10">
    <property type="entry name" value="Leucine-rich Repeat Variant"/>
    <property type="match status" value="1"/>
</dbReference>
<feature type="compositionally biased region" description="Polar residues" evidence="2">
    <location>
        <begin position="985"/>
        <end position="1010"/>
    </location>
</feature>
<feature type="region of interest" description="Disordered" evidence="2">
    <location>
        <begin position="719"/>
        <end position="744"/>
    </location>
</feature>
<dbReference type="Proteomes" id="UP000321570">
    <property type="component" value="Unassembled WGS sequence"/>
</dbReference>
<feature type="repeat" description="ARM" evidence="1">
    <location>
        <begin position="328"/>
        <end position="371"/>
    </location>
</feature>
<dbReference type="SMART" id="SM00185">
    <property type="entry name" value="ARM"/>
    <property type="match status" value="7"/>
</dbReference>
<dbReference type="GO" id="GO:0007155">
    <property type="term" value="P:cell adhesion"/>
    <property type="evidence" value="ECO:0007669"/>
    <property type="project" value="InterPro"/>
</dbReference>
<keyword evidence="6" id="KW-1185">Reference proteome</keyword>
<dbReference type="InterPro" id="IPR011989">
    <property type="entry name" value="ARM-like"/>
</dbReference>
<dbReference type="InterPro" id="IPR000225">
    <property type="entry name" value="Armadillo"/>
</dbReference>
<dbReference type="WBParaSite" id="HDID_0000275501-mRNA-1">
    <property type="protein sequence ID" value="HDID_0000275501-mRNA-1"/>
    <property type="gene ID" value="HDID_0000275501"/>
</dbReference>
<feature type="region of interest" description="Disordered" evidence="2">
    <location>
        <begin position="783"/>
        <end position="932"/>
    </location>
</feature>
<dbReference type="AlphaFoldDB" id="A0A158QDC3"/>
<feature type="region of interest" description="Disordered" evidence="2">
    <location>
        <begin position="948"/>
        <end position="1016"/>
    </location>
</feature>
<dbReference type="Proteomes" id="UP000274504">
    <property type="component" value="Unassembled WGS sequence"/>
</dbReference>
<reference evidence="7" key="1">
    <citation type="submission" date="2016-04" db="UniProtKB">
        <authorList>
            <consortium name="WormBaseParasite"/>
        </authorList>
    </citation>
    <scope>IDENTIFICATION</scope>
</reference>
<feature type="repeat" description="ARM" evidence="1">
    <location>
        <begin position="244"/>
        <end position="286"/>
    </location>
</feature>
<dbReference type="GO" id="GO:0045296">
    <property type="term" value="F:cadherin binding"/>
    <property type="evidence" value="ECO:0007669"/>
    <property type="project" value="InterPro"/>
</dbReference>
<dbReference type="SUPFAM" id="SSF48371">
    <property type="entry name" value="ARM repeat"/>
    <property type="match status" value="2"/>
</dbReference>
<feature type="compositionally biased region" description="Low complexity" evidence="2">
    <location>
        <begin position="866"/>
        <end position="884"/>
    </location>
</feature>
<feature type="compositionally biased region" description="Basic and acidic residues" evidence="2">
    <location>
        <begin position="141"/>
        <end position="152"/>
    </location>
</feature>
<proteinExistence type="predicted"/>
<dbReference type="Pfam" id="PF00514">
    <property type="entry name" value="Arm"/>
    <property type="match status" value="2"/>
</dbReference>
<evidence type="ECO:0000256" key="1">
    <source>
        <dbReference type="PROSITE-ProRule" id="PRU00259"/>
    </source>
</evidence>
<feature type="repeat" description="ARM" evidence="1">
    <location>
        <begin position="451"/>
        <end position="488"/>
    </location>
</feature>
<accession>A0A158QDC3</accession>
<evidence type="ECO:0000313" key="4">
    <source>
        <dbReference type="EMBL" id="VUZ56865.1"/>
    </source>
</evidence>
<dbReference type="InterPro" id="IPR013284">
    <property type="entry name" value="Beta-catenin"/>
</dbReference>
<feature type="repeat" description="ARM" evidence="1">
    <location>
        <begin position="160"/>
        <end position="189"/>
    </location>
</feature>
<dbReference type="PANTHER" id="PTHR45976">
    <property type="entry name" value="ARMADILLO SEGMENT POLARITY PROTEIN"/>
    <property type="match status" value="1"/>
</dbReference>
<gene>
    <name evidence="3" type="ORF">HDID_LOCUS2753</name>
    <name evidence="4" type="ORF">WMSIL1_LOCUS14475</name>
</gene>
<feature type="compositionally biased region" description="Low complexity" evidence="2">
    <location>
        <begin position="799"/>
        <end position="810"/>
    </location>
</feature>
<feature type="repeat" description="ARM" evidence="1">
    <location>
        <begin position="409"/>
        <end position="451"/>
    </location>
</feature>
<dbReference type="OrthoDB" id="195736at2759"/>
<feature type="region of interest" description="Disordered" evidence="2">
    <location>
        <begin position="1031"/>
        <end position="1066"/>
    </location>
</feature>
<dbReference type="EMBL" id="CABIJS010000708">
    <property type="protein sequence ID" value="VUZ56865.1"/>
    <property type="molecule type" value="Genomic_DNA"/>
</dbReference>
<feature type="compositionally biased region" description="Polar residues" evidence="2">
    <location>
        <begin position="129"/>
        <end position="140"/>
    </location>
</feature>
<reference evidence="4 6" key="3">
    <citation type="submission" date="2019-07" db="EMBL/GenBank/DDBJ databases">
        <authorList>
            <person name="Jastrzebski P J."/>
            <person name="Paukszto L."/>
            <person name="Jastrzebski P J."/>
        </authorList>
    </citation>
    <scope>NUCLEOTIDE SEQUENCE [LARGE SCALE GENOMIC DNA]</scope>
    <source>
        <strain evidence="4 6">WMS-il1</strain>
    </source>
</reference>
<name>A0A158QDC3_HYMDI</name>
<feature type="compositionally biased region" description="Low complexity" evidence="2">
    <location>
        <begin position="1036"/>
        <end position="1049"/>
    </location>
</feature>
<evidence type="ECO:0000313" key="6">
    <source>
        <dbReference type="Proteomes" id="UP000321570"/>
    </source>
</evidence>
<feature type="region of interest" description="Disordered" evidence="2">
    <location>
        <begin position="126"/>
        <end position="153"/>
    </location>
</feature>